<evidence type="ECO:0000313" key="5">
    <source>
        <dbReference type="Proteomes" id="UP001142292"/>
    </source>
</evidence>
<evidence type="ECO:0000256" key="1">
    <source>
        <dbReference type="SAM" id="MobiDB-lite"/>
    </source>
</evidence>
<evidence type="ECO:0000256" key="2">
    <source>
        <dbReference type="SAM" id="Phobius"/>
    </source>
</evidence>
<dbReference type="InterPro" id="IPR019554">
    <property type="entry name" value="Soluble_ligand-bd"/>
</dbReference>
<dbReference type="SMART" id="SM00278">
    <property type="entry name" value="HhH1"/>
    <property type="match status" value="2"/>
</dbReference>
<feature type="transmembrane region" description="Helical" evidence="2">
    <location>
        <begin position="106"/>
        <end position="127"/>
    </location>
</feature>
<keyword evidence="2" id="KW-1133">Transmembrane helix</keyword>
<feature type="compositionally biased region" description="Basic and acidic residues" evidence="1">
    <location>
        <begin position="15"/>
        <end position="34"/>
    </location>
</feature>
<evidence type="ECO:0000259" key="3">
    <source>
        <dbReference type="SMART" id="SM00278"/>
    </source>
</evidence>
<gene>
    <name evidence="4" type="ORF">GCM10017579_42610</name>
</gene>
<dbReference type="PANTHER" id="PTHR21180">
    <property type="entry name" value="ENDONUCLEASE/EXONUCLEASE/PHOSPHATASE FAMILY DOMAIN-CONTAINING PROTEIN 1"/>
    <property type="match status" value="1"/>
</dbReference>
<dbReference type="InterPro" id="IPR010994">
    <property type="entry name" value="RuvA_2-like"/>
</dbReference>
<keyword evidence="5" id="KW-1185">Reference proteome</keyword>
<reference evidence="4" key="2">
    <citation type="submission" date="2023-01" db="EMBL/GenBank/DDBJ databases">
        <authorList>
            <person name="Sun Q."/>
            <person name="Evtushenko L."/>
        </authorList>
    </citation>
    <scope>NUCLEOTIDE SEQUENCE</scope>
    <source>
        <strain evidence="4">VKM Ac-1246</strain>
    </source>
</reference>
<dbReference type="PANTHER" id="PTHR21180:SF32">
    <property type="entry name" value="ENDONUCLEASE_EXONUCLEASE_PHOSPHATASE FAMILY DOMAIN-CONTAINING PROTEIN 1"/>
    <property type="match status" value="1"/>
</dbReference>
<feature type="compositionally biased region" description="Acidic residues" evidence="1">
    <location>
        <begin position="35"/>
        <end position="49"/>
    </location>
</feature>
<keyword evidence="2" id="KW-0472">Membrane</keyword>
<feature type="region of interest" description="Disordered" evidence="1">
    <location>
        <begin position="142"/>
        <end position="164"/>
    </location>
</feature>
<name>A0ABQ5T180_9ACTN</name>
<accession>A0ABQ5T180</accession>
<comment type="caution">
    <text evidence="4">The sequence shown here is derived from an EMBL/GenBank/DDBJ whole genome shotgun (WGS) entry which is preliminary data.</text>
</comment>
<dbReference type="Pfam" id="PF12836">
    <property type="entry name" value="HHH_3"/>
    <property type="match status" value="1"/>
</dbReference>
<protein>
    <recommendedName>
        <fullName evidence="3">Helix-hairpin-helix DNA-binding motif class 1 domain-containing protein</fullName>
    </recommendedName>
</protein>
<dbReference type="InterPro" id="IPR003583">
    <property type="entry name" value="Hlx-hairpin-Hlx_DNA-bd_motif"/>
</dbReference>
<sequence>MSASAHTFGVMRTRPTSEHADAVARRLEQLRAEIDPPDEDDGQGGEEDWQPPWWDGPVATDTAELDPTVPVRVPVPGRHASRREVVISPDAVLPEPLRGRVSLGPWHLVVVSLVLVVGLAVACWWMIRADPEVVPAARAAPSSSASPLVELPTGSAAPSESASAGTVTVDVEGKVPEPGIVVLPVGSRVVDAVEAAGGAPHKHLAGLNLAAVLTDGQQIVVGAPNGGARVAGPGSGGPVAAPGAGTGVSLNSGSAEQLETLPGVGPVTAQAIIDWRTTNGAFSSVDELLEVDGIGPKTFAKLEPLVML</sequence>
<keyword evidence="2" id="KW-0812">Transmembrane</keyword>
<dbReference type="Gene3D" id="1.10.150.320">
    <property type="entry name" value="Photosystem II 12 kDa extrinsic protein"/>
    <property type="match status" value="1"/>
</dbReference>
<feature type="domain" description="Helix-hairpin-helix DNA-binding motif class 1" evidence="3">
    <location>
        <begin position="256"/>
        <end position="275"/>
    </location>
</feature>
<reference evidence="4" key="1">
    <citation type="journal article" date="2014" name="Int. J. Syst. Evol. Microbiol.">
        <title>Complete genome of a new Firmicutes species belonging to the dominant human colonic microbiota ('Ruminococcus bicirculans') reveals two chromosomes and a selective capacity to utilize plant glucans.</title>
        <authorList>
            <consortium name="NISC Comparative Sequencing Program"/>
            <person name="Wegmann U."/>
            <person name="Louis P."/>
            <person name="Goesmann A."/>
            <person name="Henrissat B."/>
            <person name="Duncan S.H."/>
            <person name="Flint H.J."/>
        </authorList>
    </citation>
    <scope>NUCLEOTIDE SEQUENCE</scope>
    <source>
        <strain evidence="4">VKM Ac-1246</strain>
    </source>
</reference>
<evidence type="ECO:0000313" key="4">
    <source>
        <dbReference type="EMBL" id="GLJ70225.1"/>
    </source>
</evidence>
<dbReference type="InterPro" id="IPR051675">
    <property type="entry name" value="Endo/Exo/Phosphatase_dom_1"/>
</dbReference>
<feature type="domain" description="Helix-hairpin-helix DNA-binding motif class 1" evidence="3">
    <location>
        <begin position="286"/>
        <end position="305"/>
    </location>
</feature>
<dbReference type="SUPFAM" id="SSF47781">
    <property type="entry name" value="RuvA domain 2-like"/>
    <property type="match status" value="1"/>
</dbReference>
<dbReference type="EMBL" id="BSEL01000010">
    <property type="protein sequence ID" value="GLJ70225.1"/>
    <property type="molecule type" value="Genomic_DNA"/>
</dbReference>
<dbReference type="Pfam" id="PF10531">
    <property type="entry name" value="SLBB"/>
    <property type="match status" value="1"/>
</dbReference>
<proteinExistence type="predicted"/>
<feature type="region of interest" description="Disordered" evidence="1">
    <location>
        <begin position="1"/>
        <end position="62"/>
    </location>
</feature>
<organism evidence="4 5">
    <name type="scientific">Nocardioides luteus</name>
    <dbReference type="NCBI Taxonomy" id="1844"/>
    <lineage>
        <taxon>Bacteria</taxon>
        <taxon>Bacillati</taxon>
        <taxon>Actinomycetota</taxon>
        <taxon>Actinomycetes</taxon>
        <taxon>Propionibacteriales</taxon>
        <taxon>Nocardioidaceae</taxon>
        <taxon>Nocardioides</taxon>
    </lineage>
</organism>
<dbReference type="Proteomes" id="UP001142292">
    <property type="component" value="Unassembled WGS sequence"/>
</dbReference>